<organism evidence="2 3">
    <name type="scientific">Lacrimispora defluvii</name>
    <dbReference type="NCBI Taxonomy" id="2719233"/>
    <lineage>
        <taxon>Bacteria</taxon>
        <taxon>Bacillati</taxon>
        <taxon>Bacillota</taxon>
        <taxon>Clostridia</taxon>
        <taxon>Lachnospirales</taxon>
        <taxon>Lachnospiraceae</taxon>
        <taxon>Lacrimispora</taxon>
    </lineage>
</organism>
<dbReference type="RefSeq" id="WP_170821432.1">
    <property type="nucleotide sequence ID" value="NZ_JAAOXG010000020.1"/>
</dbReference>
<evidence type="ECO:0000313" key="3">
    <source>
        <dbReference type="Proteomes" id="UP000539052"/>
    </source>
</evidence>
<dbReference type="InterPro" id="IPR036237">
    <property type="entry name" value="Xyl_isomerase-like_sf"/>
</dbReference>
<accession>A0ABX1VVI7</accession>
<dbReference type="InterPro" id="IPR050312">
    <property type="entry name" value="IolE/XylAMocC-like"/>
</dbReference>
<keyword evidence="2" id="KW-0413">Isomerase</keyword>
<dbReference type="Gene3D" id="3.20.20.150">
    <property type="entry name" value="Divalent-metal-dependent TIM barrel enzymes"/>
    <property type="match status" value="1"/>
</dbReference>
<keyword evidence="3" id="KW-1185">Reference proteome</keyword>
<dbReference type="Proteomes" id="UP000539052">
    <property type="component" value="Unassembled WGS sequence"/>
</dbReference>
<dbReference type="GO" id="GO:0016853">
    <property type="term" value="F:isomerase activity"/>
    <property type="evidence" value="ECO:0007669"/>
    <property type="project" value="UniProtKB-KW"/>
</dbReference>
<sequence>MKYSLFTVSVPDMTLEQALKKMKEYGYDGVDWRVTDIYDDPEFLKEKPSYWRNNYCTVDIKTVVEKAEELKALSDRYGICVNALATYLKCSDREEDIERCMIAAKKMECGRIRVNAPSYDQVRTYNQLYEEALTGFKRVETLAKKHGVKADFEMHMRTITPSASAACRIASNFDSRYIGVIYDTGNVIYEGYEEYKMAFEILGPYLDLVHIKNAHWIKKEVDGEEKFIPDWASFPDGFADFERCFKALKAVGYDGFITFEDFSDAKNSEEKLKTDISYIKTIVDRIK</sequence>
<dbReference type="SUPFAM" id="SSF51658">
    <property type="entry name" value="Xylose isomerase-like"/>
    <property type="match status" value="1"/>
</dbReference>
<dbReference type="PANTHER" id="PTHR12110">
    <property type="entry name" value="HYDROXYPYRUVATE ISOMERASE"/>
    <property type="match status" value="1"/>
</dbReference>
<evidence type="ECO:0000259" key="1">
    <source>
        <dbReference type="Pfam" id="PF01261"/>
    </source>
</evidence>
<dbReference type="PANTHER" id="PTHR12110:SF41">
    <property type="entry name" value="INOSOSE DEHYDRATASE"/>
    <property type="match status" value="1"/>
</dbReference>
<feature type="domain" description="Xylose isomerase-like TIM barrel" evidence="1">
    <location>
        <begin position="20"/>
        <end position="281"/>
    </location>
</feature>
<dbReference type="EMBL" id="JAAOXG010000020">
    <property type="protein sequence ID" value="NNJ30233.1"/>
    <property type="molecule type" value="Genomic_DNA"/>
</dbReference>
<protein>
    <submittedName>
        <fullName evidence="2">Sugar phosphate isomerase/epimerase</fullName>
    </submittedName>
</protein>
<comment type="caution">
    <text evidence="2">The sequence shown here is derived from an EMBL/GenBank/DDBJ whole genome shotgun (WGS) entry which is preliminary data.</text>
</comment>
<dbReference type="Pfam" id="PF01261">
    <property type="entry name" value="AP_endonuc_2"/>
    <property type="match status" value="1"/>
</dbReference>
<evidence type="ECO:0000313" key="2">
    <source>
        <dbReference type="EMBL" id="NNJ30233.1"/>
    </source>
</evidence>
<proteinExistence type="predicted"/>
<dbReference type="InterPro" id="IPR013022">
    <property type="entry name" value="Xyl_isomerase-like_TIM-brl"/>
</dbReference>
<reference evidence="2 3" key="1">
    <citation type="submission" date="2020-03" db="EMBL/GenBank/DDBJ databases">
        <title>Genome Sequence of industrial isolate, B5A.</title>
        <authorList>
            <person name="Sharma S."/>
            <person name="Patil P.B."/>
            <person name="Korpole S."/>
        </authorList>
    </citation>
    <scope>NUCLEOTIDE SEQUENCE [LARGE SCALE GENOMIC DNA]</scope>
    <source>
        <strain evidence="2 3">PI-S10-B5A</strain>
    </source>
</reference>
<gene>
    <name evidence="2" type="ORF">G9470_10590</name>
</gene>
<name>A0ABX1VVI7_9FIRM</name>